<protein>
    <submittedName>
        <fullName evidence="1">Uncharacterized protein</fullName>
    </submittedName>
</protein>
<keyword evidence="2" id="KW-1185">Reference proteome</keyword>
<dbReference type="CDD" id="cd20745">
    <property type="entry name" value="FIX_RhsA_AHH_HNH-like"/>
    <property type="match status" value="1"/>
</dbReference>
<accession>A0A2T0TYS2</accession>
<evidence type="ECO:0000313" key="2">
    <source>
        <dbReference type="Proteomes" id="UP000238034"/>
    </source>
</evidence>
<reference evidence="1 2" key="1">
    <citation type="submission" date="2018-03" db="EMBL/GenBank/DDBJ databases">
        <title>Genomic Encyclopedia of Type Strains, Phase III (KMG-III): the genomes of soil and plant-associated and newly described type strains.</title>
        <authorList>
            <person name="Whitman W."/>
        </authorList>
    </citation>
    <scope>NUCLEOTIDE SEQUENCE [LARGE SCALE GENOMIC DNA]</scope>
    <source>
        <strain evidence="1 2">CGMCC 1.9313</strain>
    </source>
</reference>
<name>A0A2T0TYS2_9SPHI</name>
<dbReference type="RefSeq" id="WP_106294036.1">
    <property type="nucleotide sequence ID" value="NZ_PVTH01000008.1"/>
</dbReference>
<sequence>MDVAGIADPTGLADLANATIYAGRGQWGNAGISAIRILPYEGDLGKAGRLASKVLNAAELARIQNVANRIGKPINVVGRVDHIADGPIDAASPDGYIPNAASYSHFGGDFF</sequence>
<dbReference type="EMBL" id="PVTH01000008">
    <property type="protein sequence ID" value="PRY50799.1"/>
    <property type="molecule type" value="Genomic_DNA"/>
</dbReference>
<dbReference type="AlphaFoldDB" id="A0A2T0TYS2"/>
<dbReference type="Proteomes" id="UP000238034">
    <property type="component" value="Unassembled WGS sequence"/>
</dbReference>
<evidence type="ECO:0000313" key="1">
    <source>
        <dbReference type="EMBL" id="PRY50799.1"/>
    </source>
</evidence>
<gene>
    <name evidence="1" type="ORF">B0I27_1083</name>
</gene>
<organism evidence="1 2">
    <name type="scientific">Arcticibacter pallidicorallinus</name>
    <dbReference type="NCBI Taxonomy" id="1259464"/>
    <lineage>
        <taxon>Bacteria</taxon>
        <taxon>Pseudomonadati</taxon>
        <taxon>Bacteroidota</taxon>
        <taxon>Sphingobacteriia</taxon>
        <taxon>Sphingobacteriales</taxon>
        <taxon>Sphingobacteriaceae</taxon>
        <taxon>Arcticibacter</taxon>
    </lineage>
</organism>
<dbReference type="OrthoDB" id="9765204at2"/>
<comment type="caution">
    <text evidence="1">The sequence shown here is derived from an EMBL/GenBank/DDBJ whole genome shotgun (WGS) entry which is preliminary data.</text>
</comment>
<proteinExistence type="predicted"/>